<sequence>MNVKRMHFTKVRSSTNSVARFFRLTDQARWLPVCTLTAGLLMALPLSVSAADEDGVAEDQKEAAAEPARDITTLVADLGHESYNTREKAMASLWKLGNAALPSLRSAAEGPDPEVSSRATELVLYISAGVLPDSPEEVKQLVIQFARSEVDSKLTILRKLMELGQWHQVLHLARLEKDPAARSRMADVVQASASQAAREAIIKGDFDKAGEILELTGDDEQNMAMRAWFYVRQGELKQRLAKAADMPGKKGAIWRMSLHRAGGDVKAAVKEAEKAGLTNLADAMRVFTGDALPWLNSSNDGGRVSAILGLGYQIQKARLLGEDKKASIIARELVRMANDEDSSAHAAICLAANGFSKEAVRLLSANEMDSAFDYFDNIEMPERCLELLGIEKDAKPPYTKWVNKVTEEATESEDEALYDWLLLLAGFLDRHGEGEHSMAVMKPMMTALEKDGADAWFDILTRMRAYDLGWLAIKFVEARGNEDGEMNLAVSKLFGENSSVTEIWNALKQRHPDDINKALHEIALLAGIIADTQNETEKIHQSLLAEIVGPNAKPEVMEKARSEALYAFAINRNNLTEASRLADIFAAKDERWKRSKTFLDAALQRWEKVAPVYADLAKEHPGEYLNLIKWSIALRKLGKEDEAAKAYDRSLMLTMGDSAALGKIGAELSGAGYDAEAVALWELSAIMSTGQDSEYSQAILYLSTYGQHLYESKQWKKAAAIAEVYTRILMRGRSGSYLHRILRGRFYADFSHAMHLFENGKRAVAIEKLDQCRQLIPGDGSLADDFFPALRNAGIGEVYNRWFEESYRHVNAACELYPDSHNSRNTAAWLASRAVRRLDDAHQHAEAALKIRPSQGAYLDTMAEVWFARGNREKAVEWSKKAVDASISDAQGTPRSEQQTIINYNQLSKQLDRFKNAPMPR</sequence>
<evidence type="ECO:0000313" key="1">
    <source>
        <dbReference type="EMBL" id="BDS06439.1"/>
    </source>
</evidence>
<organism evidence="1">
    <name type="scientific">Oceaniferula spumae</name>
    <dbReference type="NCBI Taxonomy" id="2979115"/>
    <lineage>
        <taxon>Bacteria</taxon>
        <taxon>Pseudomonadati</taxon>
        <taxon>Verrucomicrobiota</taxon>
        <taxon>Verrucomicrobiia</taxon>
        <taxon>Verrucomicrobiales</taxon>
        <taxon>Verrucomicrobiaceae</taxon>
        <taxon>Oceaniferula</taxon>
    </lineage>
</organism>
<proteinExistence type="predicted"/>
<dbReference type="InterPro" id="IPR016024">
    <property type="entry name" value="ARM-type_fold"/>
</dbReference>
<dbReference type="KEGG" id="osu:NT6N_14790"/>
<name>A0AAT9FKF3_9BACT</name>
<dbReference type="EMBL" id="AP026866">
    <property type="protein sequence ID" value="BDS06439.1"/>
    <property type="molecule type" value="Genomic_DNA"/>
</dbReference>
<reference evidence="1" key="1">
    <citation type="submission" date="2024-07" db="EMBL/GenBank/DDBJ databases">
        <title>Complete genome sequence of Verrucomicrobiaceae bacterium NT6N.</title>
        <authorList>
            <person name="Huang C."/>
            <person name="Takami H."/>
            <person name="Hamasaki K."/>
        </authorList>
    </citation>
    <scope>NUCLEOTIDE SEQUENCE</scope>
    <source>
        <strain evidence="1">NT6N</strain>
    </source>
</reference>
<evidence type="ECO:0008006" key="2">
    <source>
        <dbReference type="Google" id="ProtNLM"/>
    </source>
</evidence>
<dbReference type="AlphaFoldDB" id="A0AAT9FKF3"/>
<dbReference type="Gene3D" id="1.25.40.10">
    <property type="entry name" value="Tetratricopeptide repeat domain"/>
    <property type="match status" value="1"/>
</dbReference>
<accession>A0AAT9FKF3</accession>
<gene>
    <name evidence="1" type="ORF">NT6N_14790</name>
</gene>
<dbReference type="SUPFAM" id="SSF48371">
    <property type="entry name" value="ARM repeat"/>
    <property type="match status" value="1"/>
</dbReference>
<protein>
    <recommendedName>
        <fullName evidence="2">Tetratricopeptide repeat protein</fullName>
    </recommendedName>
</protein>
<dbReference type="InterPro" id="IPR011990">
    <property type="entry name" value="TPR-like_helical_dom_sf"/>
</dbReference>
<dbReference type="SUPFAM" id="SSF48452">
    <property type="entry name" value="TPR-like"/>
    <property type="match status" value="2"/>
</dbReference>